<evidence type="ECO:0000313" key="4">
    <source>
        <dbReference type="Proteomes" id="UP000290261"/>
    </source>
</evidence>
<sequence>MAEAEQRNSDSKVYPSKVGLELLIPVLLISGAGMVPVIKDGDWIKLIIPIVILLFVVSVFYSISYEIKEEVLVVKSFFWFKKVIPIASITGIVETYNPISAPAASLQRLEILYDRYNSVVVSPKDRMGFITHLKELSPSIQVKVKKWKEKD</sequence>
<protein>
    <recommendedName>
        <fullName evidence="2">Uncharacterized protein YyaB-like PH domain-containing protein</fullName>
    </recommendedName>
</protein>
<dbReference type="InterPro" id="IPR009589">
    <property type="entry name" value="PH_YyaB-like"/>
</dbReference>
<dbReference type="Proteomes" id="UP000290261">
    <property type="component" value="Unassembled WGS sequence"/>
</dbReference>
<organism evidence="3 4">
    <name type="scientific">Flagellimonas olearia</name>
    <dbReference type="NCBI Taxonomy" id="552546"/>
    <lineage>
        <taxon>Bacteria</taxon>
        <taxon>Pseudomonadati</taxon>
        <taxon>Bacteroidota</taxon>
        <taxon>Flavobacteriia</taxon>
        <taxon>Flavobacteriales</taxon>
        <taxon>Flavobacteriaceae</taxon>
        <taxon>Flagellimonas</taxon>
    </lineage>
</organism>
<dbReference type="RefSeq" id="WP_129652921.1">
    <property type="nucleotide sequence ID" value="NZ_ML142907.1"/>
</dbReference>
<comment type="caution">
    <text evidence="3">The sequence shown here is derived from an EMBL/GenBank/DDBJ whole genome shotgun (WGS) entry which is preliminary data.</text>
</comment>
<dbReference type="GO" id="GO:0030153">
    <property type="term" value="P:bacteriocin immunity"/>
    <property type="evidence" value="ECO:0007669"/>
    <property type="project" value="InterPro"/>
</dbReference>
<dbReference type="AlphaFoldDB" id="A0A444VRC6"/>
<feature type="transmembrane region" description="Helical" evidence="1">
    <location>
        <begin position="20"/>
        <end position="38"/>
    </location>
</feature>
<dbReference type="Pfam" id="PF06713">
    <property type="entry name" value="bPH_4"/>
    <property type="match status" value="1"/>
</dbReference>
<evidence type="ECO:0000256" key="1">
    <source>
        <dbReference type="SAM" id="Phobius"/>
    </source>
</evidence>
<evidence type="ECO:0000313" key="3">
    <source>
        <dbReference type="EMBL" id="RYC53229.1"/>
    </source>
</evidence>
<feature type="domain" description="Uncharacterized protein YyaB-like PH" evidence="2">
    <location>
        <begin position="64"/>
        <end position="135"/>
    </location>
</feature>
<keyword evidence="1" id="KW-0472">Membrane</keyword>
<evidence type="ECO:0000259" key="2">
    <source>
        <dbReference type="Pfam" id="PF06713"/>
    </source>
</evidence>
<dbReference type="EMBL" id="JJMP01000001">
    <property type="protein sequence ID" value="RYC53229.1"/>
    <property type="molecule type" value="Genomic_DNA"/>
</dbReference>
<accession>A0A444VRC6</accession>
<proteinExistence type="predicted"/>
<gene>
    <name evidence="3" type="ORF">DN53_03135</name>
</gene>
<name>A0A444VRC6_9FLAO</name>
<keyword evidence="4" id="KW-1185">Reference proteome</keyword>
<feature type="transmembrane region" description="Helical" evidence="1">
    <location>
        <begin position="44"/>
        <end position="63"/>
    </location>
</feature>
<keyword evidence="1" id="KW-1133">Transmembrane helix</keyword>
<keyword evidence="1" id="KW-0812">Transmembrane</keyword>
<reference evidence="3 4" key="1">
    <citation type="submission" date="2014-04" db="EMBL/GenBank/DDBJ databases">
        <title>Whole genome of Muricauda olearia.</title>
        <authorList>
            <person name="Zhang X.-H."/>
            <person name="Tang K."/>
        </authorList>
    </citation>
    <scope>NUCLEOTIDE SEQUENCE [LARGE SCALE GENOMIC DNA]</scope>
    <source>
        <strain evidence="3 4">Th120</strain>
    </source>
</reference>